<organism evidence="10 11">
    <name type="scientific">Pseudovirgaria hyperparasitica</name>
    <dbReference type="NCBI Taxonomy" id="470096"/>
    <lineage>
        <taxon>Eukaryota</taxon>
        <taxon>Fungi</taxon>
        <taxon>Dikarya</taxon>
        <taxon>Ascomycota</taxon>
        <taxon>Pezizomycotina</taxon>
        <taxon>Dothideomycetes</taxon>
        <taxon>Dothideomycetes incertae sedis</taxon>
        <taxon>Acrospermales</taxon>
        <taxon>Acrospermaceae</taxon>
        <taxon>Pseudovirgaria</taxon>
    </lineage>
</organism>
<comment type="similarity">
    <text evidence="2">Belongs to the COG1 family.</text>
</comment>
<evidence type="ECO:0000256" key="7">
    <source>
        <dbReference type="ARBA" id="ARBA00023136"/>
    </source>
</evidence>
<sequence length="780" mass="88164">MATEAPDPRTFKSWEDAFEYPVPVVRKLEAQLRSSANDNRERLRSLVGASYRDLLGTAERIVDMDQTMGQVENALAQIGTHCSSGLLEKVTSNYAMIDQHWRTQREHQNAFASQLAMLQACPTVIARQLKQGGSLLLASKILVLSRLLHKALTQSSSTSPLSERAKERLGYLRGRLISRISKQCSDPTLETEALIDNLCAYSLATSSTPTNVLNRFHQVRLESLNGQFDHKTDIQDHILKALNICVTTLHETRAIFPRQISQALLKLKARPLIQASDVQAVTELNLPIHQRWLADEVRNYTPWSRHDELNGIDVERLTKEWARQAMKAFVTGLDKVLSKISDLRKVVKLRQDILETWFPASRRAPGLDPQRVLDHLRDVLNKHTKLIAQRDVLKLSSVTDAIGDYLEHWNGDVVKTAPLWSLGIDYIDLSDGAEGFKKSVIERGRGRSQPVEQIIATYDAWADSVANVRRVIREMRDLRWDDDFDDDDDDEMELDSKQTLLSQDDPRSIEEALYESSEQALSQIRRDLESIAERIVAHEDTESRVGQTIFVLRTLREVSQRLPKSAASTHHESHLVPEKALQLLHQTVAASVIVKPQDIYKVLLNRFVRRKVISGRQLWEGNPALPSFPSPATYKFLHALSSSMTIIGPDIWSPEAVKVLKEASNQSAVEALKRCARQVIFESESEKLKADSSEDDLQPSIDEASHASLEDKKTRMTNKLLQLIFDSCYLSQALSSHNSTALLGAADMDQQGISKAMFDQIARNATEYWKRTYLMFALLS</sequence>
<dbReference type="OrthoDB" id="46189at2759"/>
<name>A0A6A6W3R1_9PEZI</name>
<keyword evidence="11" id="KW-1185">Reference proteome</keyword>
<dbReference type="AlphaFoldDB" id="A0A6A6W3R1"/>
<keyword evidence="6" id="KW-0333">Golgi apparatus</keyword>
<proteinExistence type="inferred from homology"/>
<dbReference type="GO" id="GO:0006891">
    <property type="term" value="P:intra-Golgi vesicle-mediated transport"/>
    <property type="evidence" value="ECO:0007669"/>
    <property type="project" value="InterPro"/>
</dbReference>
<accession>A0A6A6W3R1</accession>
<evidence type="ECO:0000313" key="10">
    <source>
        <dbReference type="EMBL" id="KAF2755681.1"/>
    </source>
</evidence>
<dbReference type="PANTHER" id="PTHR31658:SF0">
    <property type="entry name" value="CONSERVED OLIGOMERIC GOLGI COMPLEX SUBUNIT 1"/>
    <property type="match status" value="1"/>
</dbReference>
<reference evidence="10" key="1">
    <citation type="journal article" date="2020" name="Stud. Mycol.">
        <title>101 Dothideomycetes genomes: a test case for predicting lifestyles and emergence of pathogens.</title>
        <authorList>
            <person name="Haridas S."/>
            <person name="Albert R."/>
            <person name="Binder M."/>
            <person name="Bloem J."/>
            <person name="Labutti K."/>
            <person name="Salamov A."/>
            <person name="Andreopoulos B."/>
            <person name="Baker S."/>
            <person name="Barry K."/>
            <person name="Bills G."/>
            <person name="Bluhm B."/>
            <person name="Cannon C."/>
            <person name="Castanera R."/>
            <person name="Culley D."/>
            <person name="Daum C."/>
            <person name="Ezra D."/>
            <person name="Gonzalez J."/>
            <person name="Henrissat B."/>
            <person name="Kuo A."/>
            <person name="Liang C."/>
            <person name="Lipzen A."/>
            <person name="Lutzoni F."/>
            <person name="Magnuson J."/>
            <person name="Mondo S."/>
            <person name="Nolan M."/>
            <person name="Ohm R."/>
            <person name="Pangilinan J."/>
            <person name="Park H.-J."/>
            <person name="Ramirez L."/>
            <person name="Alfaro M."/>
            <person name="Sun H."/>
            <person name="Tritt A."/>
            <person name="Yoshinaga Y."/>
            <person name="Zwiers L.-H."/>
            <person name="Turgeon B."/>
            <person name="Goodwin S."/>
            <person name="Spatafora J."/>
            <person name="Crous P."/>
            <person name="Grigoriev I."/>
        </authorList>
    </citation>
    <scope>NUCLEOTIDE SEQUENCE</scope>
    <source>
        <strain evidence="10">CBS 121739</strain>
    </source>
</reference>
<dbReference type="GO" id="GO:0000139">
    <property type="term" value="C:Golgi membrane"/>
    <property type="evidence" value="ECO:0007669"/>
    <property type="project" value="UniProtKB-SubCell"/>
</dbReference>
<protein>
    <recommendedName>
        <fullName evidence="3">Conserved oligomeric Golgi complex subunit 1</fullName>
    </recommendedName>
</protein>
<dbReference type="InterPro" id="IPR033370">
    <property type="entry name" value="COG1"/>
</dbReference>
<evidence type="ECO:0000256" key="8">
    <source>
        <dbReference type="SAM" id="Coils"/>
    </source>
</evidence>
<keyword evidence="4" id="KW-0813">Transport</keyword>
<dbReference type="EMBL" id="ML996577">
    <property type="protein sequence ID" value="KAF2755681.1"/>
    <property type="molecule type" value="Genomic_DNA"/>
</dbReference>
<evidence type="ECO:0000256" key="4">
    <source>
        <dbReference type="ARBA" id="ARBA00022448"/>
    </source>
</evidence>
<comment type="subcellular location">
    <subcellularLocation>
        <location evidence="1">Golgi apparatus membrane</location>
        <topology evidence="1">Peripheral membrane protein</topology>
    </subcellularLocation>
</comment>
<evidence type="ECO:0000256" key="6">
    <source>
        <dbReference type="ARBA" id="ARBA00023034"/>
    </source>
</evidence>
<evidence type="ECO:0000256" key="5">
    <source>
        <dbReference type="ARBA" id="ARBA00022927"/>
    </source>
</evidence>
<feature type="coiled-coil region" evidence="8">
    <location>
        <begin position="514"/>
        <end position="541"/>
    </location>
</feature>
<dbReference type="GO" id="GO:0015031">
    <property type="term" value="P:protein transport"/>
    <property type="evidence" value="ECO:0007669"/>
    <property type="project" value="UniProtKB-KW"/>
</dbReference>
<gene>
    <name evidence="10" type="ORF">EJ05DRAFT_478642</name>
</gene>
<evidence type="ECO:0000256" key="3">
    <source>
        <dbReference type="ARBA" id="ARBA00020978"/>
    </source>
</evidence>
<dbReference type="PANTHER" id="PTHR31658">
    <property type="entry name" value="CONSERVED OLIGOMERIC GOLGI COMPLEX SUBUNIT 1"/>
    <property type="match status" value="1"/>
</dbReference>
<dbReference type="Proteomes" id="UP000799437">
    <property type="component" value="Unassembled WGS sequence"/>
</dbReference>
<dbReference type="RefSeq" id="XP_033598132.1">
    <property type="nucleotide sequence ID" value="XM_033744503.1"/>
</dbReference>
<keyword evidence="8" id="KW-0175">Coiled coil</keyword>
<dbReference type="GeneID" id="54485557"/>
<keyword evidence="5" id="KW-0653">Protein transport</keyword>
<keyword evidence="7" id="KW-0472">Membrane</keyword>
<dbReference type="GO" id="GO:0017119">
    <property type="term" value="C:Golgi transport complex"/>
    <property type="evidence" value="ECO:0007669"/>
    <property type="project" value="InterPro"/>
</dbReference>
<feature type="region of interest" description="Disordered" evidence="9">
    <location>
        <begin position="690"/>
        <end position="709"/>
    </location>
</feature>
<dbReference type="Pfam" id="PF08700">
    <property type="entry name" value="VPS51_Exo84_N"/>
    <property type="match status" value="1"/>
</dbReference>
<evidence type="ECO:0000256" key="9">
    <source>
        <dbReference type="SAM" id="MobiDB-lite"/>
    </source>
</evidence>
<evidence type="ECO:0000313" key="11">
    <source>
        <dbReference type="Proteomes" id="UP000799437"/>
    </source>
</evidence>
<evidence type="ECO:0000256" key="1">
    <source>
        <dbReference type="ARBA" id="ARBA00004395"/>
    </source>
</evidence>
<evidence type="ECO:0000256" key="2">
    <source>
        <dbReference type="ARBA" id="ARBA00006653"/>
    </source>
</evidence>